<sequence length="190" mass="19780">MQKSRQSLSKTQGITRLSTVTQLRQMGGAFRDGAAPDLCARKSFLSSLSIMRRPILRRRTTACLRVSKAPSSQGSLAAAHDGVPLVSGQGCAARASSSLKSSHSMSILSSTANLAEPWRPPSCCWSPPAACCSTAETLLRWSCSCTAAVPTTPPGTSSHGDAEAEKSALHCSSGKLGNANSSIANLFLSL</sequence>
<dbReference type="Proteomes" id="UP000007305">
    <property type="component" value="Chromosome 3"/>
</dbReference>
<dbReference type="Gramene" id="Zm00001eb138490_T001">
    <property type="protein sequence ID" value="Zm00001eb138490_P001"/>
    <property type="gene ID" value="Zm00001eb138490"/>
</dbReference>
<dbReference type="EnsemblPlants" id="Zm00001eb138490_T001">
    <property type="protein sequence ID" value="Zm00001eb138490_P001"/>
    <property type="gene ID" value="Zm00001eb138490"/>
</dbReference>
<protein>
    <submittedName>
        <fullName evidence="1">Uncharacterized protein</fullName>
    </submittedName>
</protein>
<evidence type="ECO:0000313" key="2">
    <source>
        <dbReference type="Proteomes" id="UP000007305"/>
    </source>
</evidence>
<dbReference type="AlphaFoldDB" id="A0A804N6D8"/>
<dbReference type="InParanoid" id="A0A804N6D8"/>
<reference evidence="1" key="2">
    <citation type="submission" date="2019-07" db="EMBL/GenBank/DDBJ databases">
        <authorList>
            <person name="Seetharam A."/>
            <person name="Woodhouse M."/>
            <person name="Cannon E."/>
        </authorList>
    </citation>
    <scope>NUCLEOTIDE SEQUENCE [LARGE SCALE GENOMIC DNA]</scope>
    <source>
        <strain evidence="1">cv. B73</strain>
    </source>
</reference>
<organism evidence="1 2">
    <name type="scientific">Zea mays</name>
    <name type="common">Maize</name>
    <dbReference type="NCBI Taxonomy" id="4577"/>
    <lineage>
        <taxon>Eukaryota</taxon>
        <taxon>Viridiplantae</taxon>
        <taxon>Streptophyta</taxon>
        <taxon>Embryophyta</taxon>
        <taxon>Tracheophyta</taxon>
        <taxon>Spermatophyta</taxon>
        <taxon>Magnoliopsida</taxon>
        <taxon>Liliopsida</taxon>
        <taxon>Poales</taxon>
        <taxon>Poaceae</taxon>
        <taxon>PACMAD clade</taxon>
        <taxon>Panicoideae</taxon>
        <taxon>Andropogonodae</taxon>
        <taxon>Andropogoneae</taxon>
        <taxon>Tripsacinae</taxon>
        <taxon>Zea</taxon>
    </lineage>
</organism>
<proteinExistence type="predicted"/>
<reference evidence="1" key="3">
    <citation type="submission" date="2021-05" db="UniProtKB">
        <authorList>
            <consortium name="EnsemblPlants"/>
        </authorList>
    </citation>
    <scope>IDENTIFICATION</scope>
    <source>
        <strain evidence="1">cv. B73</strain>
    </source>
</reference>
<evidence type="ECO:0000313" key="1">
    <source>
        <dbReference type="EnsemblPlants" id="Zm00001eb138490_P001"/>
    </source>
</evidence>
<name>A0A804N6D8_MAIZE</name>
<accession>A0A804N6D8</accession>
<reference evidence="2" key="1">
    <citation type="submission" date="2015-12" db="EMBL/GenBank/DDBJ databases">
        <title>Update maize B73 reference genome by single molecule sequencing technologies.</title>
        <authorList>
            <consortium name="Maize Genome Sequencing Project"/>
            <person name="Ware D."/>
        </authorList>
    </citation>
    <scope>NUCLEOTIDE SEQUENCE [LARGE SCALE GENOMIC DNA]</scope>
    <source>
        <strain evidence="2">cv. B73</strain>
    </source>
</reference>
<keyword evidence="2" id="KW-1185">Reference proteome</keyword>